<proteinExistence type="predicted"/>
<evidence type="ECO:0000313" key="3">
    <source>
        <dbReference type="EMBL" id="MCG6661739.1"/>
    </source>
</evidence>
<evidence type="ECO:0000313" key="2">
    <source>
        <dbReference type="EMBL" id="MBA2780813.1"/>
    </source>
</evidence>
<evidence type="ECO:0000313" key="5">
    <source>
        <dbReference type="Proteomes" id="UP000814353"/>
    </source>
</evidence>
<dbReference type="SUPFAM" id="SSF51206">
    <property type="entry name" value="cAMP-binding domain-like"/>
    <property type="match status" value="1"/>
</dbReference>
<comment type="caution">
    <text evidence="2">The sequence shown here is derived from an EMBL/GenBank/DDBJ whole genome shotgun (WGS) entry which is preliminary data.</text>
</comment>
<keyword evidence="5" id="KW-1185">Reference proteome</keyword>
<reference evidence="3 5" key="1">
    <citation type="submission" date="2020-05" db="EMBL/GenBank/DDBJ databases">
        <title>Comparative genomic analysis of denitrifying bacteria from Halomonas genus.</title>
        <authorList>
            <person name="Wang L."/>
            <person name="Shao Z."/>
        </authorList>
    </citation>
    <scope>NUCLEOTIDE SEQUENCE [LARGE SCALE GENOMIC DNA]</scope>
    <source>
        <strain evidence="3 5">DSM 17331</strain>
    </source>
</reference>
<evidence type="ECO:0000313" key="4">
    <source>
        <dbReference type="Proteomes" id="UP000518091"/>
    </source>
</evidence>
<dbReference type="InterPro" id="IPR000595">
    <property type="entry name" value="cNMP-bd_dom"/>
</dbReference>
<dbReference type="Gene3D" id="2.60.120.10">
    <property type="entry name" value="Jelly Rolls"/>
    <property type="match status" value="1"/>
</dbReference>
<dbReference type="InterPro" id="IPR018490">
    <property type="entry name" value="cNMP-bd_dom_sf"/>
</dbReference>
<dbReference type="CDD" id="cd00038">
    <property type="entry name" value="CAP_ED"/>
    <property type="match status" value="1"/>
</dbReference>
<dbReference type="PROSITE" id="PS50042">
    <property type="entry name" value="CNMP_BINDING_3"/>
    <property type="match status" value="1"/>
</dbReference>
<dbReference type="EMBL" id="JACEFT010000034">
    <property type="protein sequence ID" value="MBA2780813.1"/>
    <property type="molecule type" value="Genomic_DNA"/>
</dbReference>
<organism evidence="2 4">
    <name type="scientific">Billgrantia kenyensis</name>
    <dbReference type="NCBI Taxonomy" id="321266"/>
    <lineage>
        <taxon>Bacteria</taxon>
        <taxon>Pseudomonadati</taxon>
        <taxon>Pseudomonadota</taxon>
        <taxon>Gammaproteobacteria</taxon>
        <taxon>Oceanospirillales</taxon>
        <taxon>Halomonadaceae</taxon>
        <taxon>Billgrantia</taxon>
    </lineage>
</organism>
<dbReference type="Proteomes" id="UP000814353">
    <property type="component" value="Unassembled WGS sequence"/>
</dbReference>
<accession>A0A7V9W498</accession>
<dbReference type="AlphaFoldDB" id="A0A7V9W498"/>
<reference evidence="2 4" key="2">
    <citation type="submission" date="2020-07" db="EMBL/GenBank/DDBJ databases">
        <title>Identification of Halomonas strains.</title>
        <authorList>
            <person name="Xiao Z."/>
            <person name="Shen J."/>
        </authorList>
    </citation>
    <scope>NUCLEOTIDE SEQUENCE [LARGE SCALE GENOMIC DNA]</scope>
    <source>
        <strain evidence="2 4">DSM 17331</strain>
    </source>
</reference>
<protein>
    <submittedName>
        <fullName evidence="2">Crp/Fnr family transcriptional regulator</fullName>
    </submittedName>
</protein>
<name>A0A7V9W498_9GAMM</name>
<sequence length="199" mass="22299">MSAAKTILERLAGDSLPDWHLVESALRRKTLAPGECLFLVGVAHPVVYFVKSGVIKMVYETYDGDAWVKAFAAEGRFFASLAGLSPGGVTSFSAVAACSTSVESLPYPLLDQLGDKHPQWQRALRKGFELYGFRKEARERDLLTLSAEQRYRRFIEEHPLIAERVTDRDIAGYVRVTPVALSRIKARIKLRQREENDAS</sequence>
<dbReference type="Pfam" id="PF00027">
    <property type="entry name" value="cNMP_binding"/>
    <property type="match status" value="1"/>
</dbReference>
<feature type="domain" description="Cyclic nucleotide-binding" evidence="1">
    <location>
        <begin position="22"/>
        <end position="97"/>
    </location>
</feature>
<dbReference type="EMBL" id="JABFUB010000005">
    <property type="protein sequence ID" value="MCG6661739.1"/>
    <property type="molecule type" value="Genomic_DNA"/>
</dbReference>
<gene>
    <name evidence="2" type="ORF">H1D44_18145</name>
    <name evidence="3" type="ORF">HOP48_09265</name>
</gene>
<dbReference type="RefSeq" id="WP_181516633.1">
    <property type="nucleotide sequence ID" value="NZ_JABFUB010000005.1"/>
</dbReference>
<evidence type="ECO:0000259" key="1">
    <source>
        <dbReference type="PROSITE" id="PS50042"/>
    </source>
</evidence>
<dbReference type="InterPro" id="IPR014710">
    <property type="entry name" value="RmlC-like_jellyroll"/>
</dbReference>
<dbReference type="Proteomes" id="UP000518091">
    <property type="component" value="Unassembled WGS sequence"/>
</dbReference>